<gene>
    <name evidence="2" type="ORF">NPX13_g7867</name>
</gene>
<comment type="caution">
    <text evidence="2">The sequence shown here is derived from an EMBL/GenBank/DDBJ whole genome shotgun (WGS) entry which is preliminary data.</text>
</comment>
<proteinExistence type="predicted"/>
<organism evidence="2 3">
    <name type="scientific">Xylaria arbuscula</name>
    <dbReference type="NCBI Taxonomy" id="114810"/>
    <lineage>
        <taxon>Eukaryota</taxon>
        <taxon>Fungi</taxon>
        <taxon>Dikarya</taxon>
        <taxon>Ascomycota</taxon>
        <taxon>Pezizomycotina</taxon>
        <taxon>Sordariomycetes</taxon>
        <taxon>Xylariomycetidae</taxon>
        <taxon>Xylariales</taxon>
        <taxon>Xylariaceae</taxon>
        <taxon>Xylaria</taxon>
    </lineage>
</organism>
<dbReference type="AlphaFoldDB" id="A0A9W8N983"/>
<feature type="compositionally biased region" description="Basic and acidic residues" evidence="1">
    <location>
        <begin position="43"/>
        <end position="53"/>
    </location>
</feature>
<dbReference type="EMBL" id="JANPWZ010001624">
    <property type="protein sequence ID" value="KAJ3564368.1"/>
    <property type="molecule type" value="Genomic_DNA"/>
</dbReference>
<dbReference type="Proteomes" id="UP001148614">
    <property type="component" value="Unassembled WGS sequence"/>
</dbReference>
<reference evidence="2" key="1">
    <citation type="submission" date="2022-07" db="EMBL/GenBank/DDBJ databases">
        <title>Genome Sequence of Xylaria arbuscula.</title>
        <authorList>
            <person name="Buettner E."/>
        </authorList>
    </citation>
    <scope>NUCLEOTIDE SEQUENCE</scope>
    <source>
        <strain evidence="2">VT107</strain>
    </source>
</reference>
<sequence>MAGRRTKVPDAWDDDDWEVKADKAATAAPEPEVEAGSQAPMTRAERLAHHTESNKRLWQSACALRTSSDDRVQARRQGP</sequence>
<evidence type="ECO:0000313" key="3">
    <source>
        <dbReference type="Proteomes" id="UP001148614"/>
    </source>
</evidence>
<name>A0A9W8N983_9PEZI</name>
<protein>
    <submittedName>
        <fullName evidence="2">Uncharacterized protein</fullName>
    </submittedName>
</protein>
<evidence type="ECO:0000256" key="1">
    <source>
        <dbReference type="SAM" id="MobiDB-lite"/>
    </source>
</evidence>
<keyword evidence="3" id="KW-1185">Reference proteome</keyword>
<feature type="region of interest" description="Disordered" evidence="1">
    <location>
        <begin position="1"/>
        <end position="53"/>
    </location>
</feature>
<accession>A0A9W8N983</accession>
<evidence type="ECO:0000313" key="2">
    <source>
        <dbReference type="EMBL" id="KAJ3564368.1"/>
    </source>
</evidence>